<dbReference type="PRINTS" id="PR00775">
    <property type="entry name" value="HEATSHOCK90"/>
</dbReference>
<feature type="region of interest" description="Disordered" evidence="6">
    <location>
        <begin position="262"/>
        <end position="284"/>
    </location>
</feature>
<feature type="binding site" evidence="5">
    <location>
        <position position="406"/>
    </location>
    <ligand>
        <name>ATP</name>
        <dbReference type="ChEBI" id="CHEBI:30616"/>
    </ligand>
</feature>
<name>A0A7S2WX76_9STRA</name>
<evidence type="ECO:0000256" key="1">
    <source>
        <dbReference type="ARBA" id="ARBA00008239"/>
    </source>
</evidence>
<feature type="binding site" evidence="5">
    <location>
        <begin position="165"/>
        <end position="170"/>
    </location>
    <ligand>
        <name>ATP</name>
        <dbReference type="ChEBI" id="CHEBI:30616"/>
    </ligand>
</feature>
<feature type="signal peptide" evidence="7">
    <location>
        <begin position="1"/>
        <end position="18"/>
    </location>
</feature>
<dbReference type="GO" id="GO:0140662">
    <property type="term" value="F:ATP-dependent protein folding chaperone"/>
    <property type="evidence" value="ECO:0007669"/>
    <property type="project" value="InterPro"/>
</dbReference>
<dbReference type="EMBL" id="HBHJ01033273">
    <property type="protein sequence ID" value="CAD9711064.1"/>
    <property type="molecule type" value="Transcribed_RNA"/>
</dbReference>
<sequence>MVKCTLFLALALVPTVASFTFAAPQRGFPAHAGRWMARGGASTPKATAVEGETYEFQAEVSRVMDIIINSLYQDKDVFLRELVSNAADACDKRRFLSLTEGGGADSMKIRIKPDKEANTLTIEDSGIGMTKDELVNNLGRIAQSGTKKFMEALGSGEADINLIGQFGVGFYSGYLVADKVSVVSKSSEGDGKQYRWESAAGSSFTVTEDDSDPIEGAGTRIVLSLKEECDEYTDEFKLRDMLKRYSSFIQFPIELWAEKTDYESVPDPDAEPPAEGEEPKMKTITKTSTEWEEINKQKPIWLRSPKTVNETEYTEFYKSTFKAYDEPTAHTHFSLEGQVEFKALLYVPNVVPFELSRDMFNENSKAIKLYVKRVFINDKFEELMPRWLTFIRGIVDSEDLPLNVGREILQKSKMLSVINKRLVKKSIEMFKDIEKRGEEEYLEFWKNFGRYLKVGIVEDNDVKDDLGKLCRFFFLQVRRGFDVLGQLR</sequence>
<dbReference type="FunFam" id="3.30.230.80:FF:000007">
    <property type="entry name" value="Heat shock protein 90"/>
    <property type="match status" value="1"/>
</dbReference>
<dbReference type="InterPro" id="IPR020568">
    <property type="entry name" value="Ribosomal_Su5_D2-typ_SF"/>
</dbReference>
<dbReference type="CDD" id="cd16927">
    <property type="entry name" value="HATPase_Hsp90-like"/>
    <property type="match status" value="1"/>
</dbReference>
<feature type="binding site" evidence="5">
    <location>
        <position position="219"/>
    </location>
    <ligand>
        <name>ATP</name>
        <dbReference type="ChEBI" id="CHEBI:30616"/>
    </ligand>
</feature>
<feature type="compositionally biased region" description="Acidic residues" evidence="6">
    <location>
        <begin position="264"/>
        <end position="276"/>
    </location>
</feature>
<accession>A0A7S2WX76</accession>
<keyword evidence="2 5" id="KW-0547">Nucleotide-binding</keyword>
<dbReference type="Pfam" id="PF13589">
    <property type="entry name" value="HATPase_c_3"/>
    <property type="match status" value="1"/>
</dbReference>
<feature type="binding site" evidence="5">
    <location>
        <position position="129"/>
    </location>
    <ligand>
        <name>ATP</name>
        <dbReference type="ChEBI" id="CHEBI:30616"/>
    </ligand>
</feature>
<keyword evidence="3 5" id="KW-0067">ATP-binding</keyword>
<feature type="binding site" evidence="5">
    <location>
        <position position="124"/>
    </location>
    <ligand>
        <name>ATP</name>
        <dbReference type="ChEBI" id="CHEBI:30616"/>
    </ligand>
</feature>
<feature type="binding site" evidence="5">
    <location>
        <position position="81"/>
    </location>
    <ligand>
        <name>ATP</name>
        <dbReference type="ChEBI" id="CHEBI:30616"/>
    </ligand>
</feature>
<dbReference type="InterPro" id="IPR019805">
    <property type="entry name" value="Heat_shock_protein_90_CS"/>
</dbReference>
<evidence type="ECO:0000256" key="4">
    <source>
        <dbReference type="ARBA" id="ARBA00023186"/>
    </source>
</evidence>
<dbReference type="NCBIfam" id="NF003555">
    <property type="entry name" value="PRK05218.1"/>
    <property type="match status" value="1"/>
</dbReference>
<dbReference type="Pfam" id="PF00183">
    <property type="entry name" value="HSP90"/>
    <property type="match status" value="1"/>
</dbReference>
<evidence type="ECO:0000256" key="7">
    <source>
        <dbReference type="SAM" id="SignalP"/>
    </source>
</evidence>
<gene>
    <name evidence="8" type="ORF">RMAR1173_LOCUS22058</name>
</gene>
<proteinExistence type="inferred from homology"/>
<dbReference type="AlphaFoldDB" id="A0A7S2WX76"/>
<comment type="similarity">
    <text evidence="1">Belongs to the heat shock protein 90 family.</text>
</comment>
<dbReference type="PANTHER" id="PTHR11528">
    <property type="entry name" value="HEAT SHOCK PROTEIN 90 FAMILY MEMBER"/>
    <property type="match status" value="1"/>
</dbReference>
<feature type="binding site" evidence="5">
    <location>
        <begin position="144"/>
        <end position="145"/>
    </location>
    <ligand>
        <name>ATP</name>
        <dbReference type="ChEBI" id="CHEBI:30616"/>
    </ligand>
</feature>
<dbReference type="GO" id="GO:0005524">
    <property type="term" value="F:ATP binding"/>
    <property type="evidence" value="ECO:0007669"/>
    <property type="project" value="UniProtKB-KW"/>
</dbReference>
<dbReference type="InterPro" id="IPR020575">
    <property type="entry name" value="Hsp90_N"/>
</dbReference>
<dbReference type="Gene3D" id="3.30.230.80">
    <property type="match status" value="1"/>
</dbReference>
<dbReference type="SUPFAM" id="SSF54211">
    <property type="entry name" value="Ribosomal protein S5 domain 2-like"/>
    <property type="match status" value="1"/>
</dbReference>
<keyword evidence="4" id="KW-0143">Chaperone</keyword>
<dbReference type="PIRSF" id="PIRSF002583">
    <property type="entry name" value="Hsp90"/>
    <property type="match status" value="1"/>
</dbReference>
<evidence type="ECO:0000256" key="5">
    <source>
        <dbReference type="PIRSR" id="PIRSR002583-1"/>
    </source>
</evidence>
<evidence type="ECO:0000256" key="6">
    <source>
        <dbReference type="SAM" id="MobiDB-lite"/>
    </source>
</evidence>
<protein>
    <recommendedName>
        <fullName evidence="9">Histidine kinase/HSP90-like ATPase domain-containing protein</fullName>
    </recommendedName>
</protein>
<dbReference type="FunFam" id="3.30.565.10:FF:000005">
    <property type="entry name" value="Heat shock protein 90"/>
    <property type="match status" value="1"/>
</dbReference>
<organism evidence="8">
    <name type="scientific">Rhizochromulina marina</name>
    <dbReference type="NCBI Taxonomy" id="1034831"/>
    <lineage>
        <taxon>Eukaryota</taxon>
        <taxon>Sar</taxon>
        <taxon>Stramenopiles</taxon>
        <taxon>Ochrophyta</taxon>
        <taxon>Dictyochophyceae</taxon>
        <taxon>Rhizochromulinales</taxon>
        <taxon>Rhizochromulina</taxon>
    </lineage>
</organism>
<keyword evidence="7" id="KW-0732">Signal</keyword>
<evidence type="ECO:0000256" key="2">
    <source>
        <dbReference type="ARBA" id="ARBA00022741"/>
    </source>
</evidence>
<dbReference type="InterPro" id="IPR001404">
    <property type="entry name" value="Hsp90_fam"/>
</dbReference>
<dbReference type="GO" id="GO:0016887">
    <property type="term" value="F:ATP hydrolysis activity"/>
    <property type="evidence" value="ECO:0007669"/>
    <property type="project" value="InterPro"/>
</dbReference>
<evidence type="ECO:0000256" key="3">
    <source>
        <dbReference type="ARBA" id="ARBA00022840"/>
    </source>
</evidence>
<dbReference type="GO" id="GO:0051082">
    <property type="term" value="F:unfolded protein binding"/>
    <property type="evidence" value="ECO:0007669"/>
    <property type="project" value="InterPro"/>
</dbReference>
<reference evidence="8" key="1">
    <citation type="submission" date="2021-01" db="EMBL/GenBank/DDBJ databases">
        <authorList>
            <person name="Corre E."/>
            <person name="Pelletier E."/>
            <person name="Niang G."/>
            <person name="Scheremetjew M."/>
            <person name="Finn R."/>
            <person name="Kale V."/>
            <person name="Holt S."/>
            <person name="Cochrane G."/>
            <person name="Meng A."/>
            <person name="Brown T."/>
            <person name="Cohen L."/>
        </authorList>
    </citation>
    <scope>NUCLEOTIDE SEQUENCE</scope>
    <source>
        <strain evidence="8">CCMP1243</strain>
    </source>
</reference>
<dbReference type="InterPro" id="IPR036890">
    <property type="entry name" value="HATPase_C_sf"/>
</dbReference>
<feature type="chain" id="PRO_5031447359" description="Histidine kinase/HSP90-like ATPase domain-containing protein" evidence="7">
    <location>
        <begin position="19"/>
        <end position="488"/>
    </location>
</feature>
<evidence type="ECO:0000313" key="8">
    <source>
        <dbReference type="EMBL" id="CAD9711064.1"/>
    </source>
</evidence>
<dbReference type="Gene3D" id="3.30.565.10">
    <property type="entry name" value="Histidine kinase-like ATPase, C-terminal domain"/>
    <property type="match status" value="1"/>
</dbReference>
<evidence type="ECO:0008006" key="9">
    <source>
        <dbReference type="Google" id="ProtNLM"/>
    </source>
</evidence>
<feature type="binding site" evidence="5">
    <location>
        <position position="85"/>
    </location>
    <ligand>
        <name>ATP</name>
        <dbReference type="ChEBI" id="CHEBI:30616"/>
    </ligand>
</feature>
<dbReference type="SUPFAM" id="SSF55874">
    <property type="entry name" value="ATPase domain of HSP90 chaperone/DNA topoisomerase II/histidine kinase"/>
    <property type="match status" value="1"/>
</dbReference>
<feature type="binding site" evidence="5">
    <location>
        <position position="137"/>
    </location>
    <ligand>
        <name>ATP</name>
        <dbReference type="ChEBI" id="CHEBI:30616"/>
    </ligand>
</feature>
<dbReference type="PROSITE" id="PS00298">
    <property type="entry name" value="HSP90"/>
    <property type="match status" value="1"/>
</dbReference>